<comment type="caution">
    <text evidence="3">The sequence shown here is derived from an EMBL/GenBank/DDBJ whole genome shotgun (WGS) entry which is preliminary data.</text>
</comment>
<keyword evidence="2" id="KW-0812">Transmembrane</keyword>
<organism evidence="3 4">
    <name type="scientific">Aspergillus brasiliensis</name>
    <dbReference type="NCBI Taxonomy" id="319629"/>
    <lineage>
        <taxon>Eukaryota</taxon>
        <taxon>Fungi</taxon>
        <taxon>Dikarya</taxon>
        <taxon>Ascomycota</taxon>
        <taxon>Pezizomycotina</taxon>
        <taxon>Eurotiomycetes</taxon>
        <taxon>Eurotiomycetidae</taxon>
        <taxon>Eurotiales</taxon>
        <taxon>Aspergillaceae</taxon>
        <taxon>Aspergillus</taxon>
        <taxon>Aspergillus subgen. Circumdati</taxon>
    </lineage>
</organism>
<name>A0A9W6DM12_9EURO</name>
<feature type="compositionally biased region" description="Basic and acidic residues" evidence="1">
    <location>
        <begin position="9"/>
        <end position="26"/>
    </location>
</feature>
<feature type="region of interest" description="Disordered" evidence="1">
    <location>
        <begin position="1"/>
        <end position="29"/>
    </location>
</feature>
<evidence type="ECO:0000256" key="2">
    <source>
        <dbReference type="SAM" id="Phobius"/>
    </source>
</evidence>
<evidence type="ECO:0000313" key="3">
    <source>
        <dbReference type="EMBL" id="GKZ21528.1"/>
    </source>
</evidence>
<gene>
    <name evidence="3" type="ORF">AbraCBS73388_007424</name>
</gene>
<keyword evidence="2" id="KW-0472">Membrane</keyword>
<proteinExistence type="predicted"/>
<dbReference type="AlphaFoldDB" id="A0A9W6DM12"/>
<accession>A0A9W6DM12</accession>
<dbReference type="EMBL" id="BROQ01000040">
    <property type="protein sequence ID" value="GKZ21528.1"/>
    <property type="molecule type" value="Genomic_DNA"/>
</dbReference>
<evidence type="ECO:0000256" key="1">
    <source>
        <dbReference type="SAM" id="MobiDB-lite"/>
    </source>
</evidence>
<sequence length="142" mass="14559">MCSTSAMTDRSRSTDSPAREGNRAGPKETTNLSSRALTLLVLMLGANKVFMKVERSWVCISAPRFIAAGGASGLFGLLLLYVGFVDARDDGVGGESAGSSRSQGHSVALLTHRAHSGLGKVTLFGGEEGGVGTQGSGSMPQA</sequence>
<protein>
    <submittedName>
        <fullName evidence="3">Uncharacterized protein</fullName>
    </submittedName>
</protein>
<evidence type="ECO:0000313" key="4">
    <source>
        <dbReference type="Proteomes" id="UP001143548"/>
    </source>
</evidence>
<keyword evidence="2" id="KW-1133">Transmembrane helix</keyword>
<feature type="transmembrane region" description="Helical" evidence="2">
    <location>
        <begin position="62"/>
        <end position="84"/>
    </location>
</feature>
<dbReference type="Proteomes" id="UP001143548">
    <property type="component" value="Unassembled WGS sequence"/>
</dbReference>
<reference evidence="3" key="1">
    <citation type="submission" date="2022-07" db="EMBL/GenBank/DDBJ databases">
        <title>Taxonomy of Aspergillus series Nigri: significant species reduction supported by multi-species coalescent approaches.</title>
        <authorList>
            <person name="Bian C."/>
            <person name="Kusuya Y."/>
            <person name="Sklenar F."/>
            <person name="D'hooge E."/>
            <person name="Yaguchi T."/>
            <person name="Takahashi H."/>
            <person name="Hubka V."/>
        </authorList>
    </citation>
    <scope>NUCLEOTIDE SEQUENCE</scope>
    <source>
        <strain evidence="3">CBS 733.88</strain>
    </source>
</reference>